<reference evidence="6" key="1">
    <citation type="submission" date="2015-06" db="EMBL/GenBank/DDBJ databases">
        <authorList>
            <person name="Lim Y.L."/>
            <person name="Ee R."/>
            <person name="Yong D."/>
            <person name="How K.Y."/>
            <person name="Yin W.F."/>
            <person name="Chan K.G."/>
        </authorList>
    </citation>
    <scope>NUCLEOTIDE SEQUENCE [LARGE SCALE GENOMIC DNA]</scope>
    <source>
        <strain evidence="6">DSM 25325</strain>
    </source>
</reference>
<dbReference type="AlphaFoldDB" id="A0A0G3EZY4"/>
<dbReference type="InterPro" id="IPR001775">
    <property type="entry name" value="GspD/PilQ"/>
</dbReference>
<evidence type="ECO:0000313" key="6">
    <source>
        <dbReference type="Proteomes" id="UP000036700"/>
    </source>
</evidence>
<organism evidence="5 6">
    <name type="scientific">Pandoraea thiooxydans</name>
    <dbReference type="NCBI Taxonomy" id="445709"/>
    <lineage>
        <taxon>Bacteria</taxon>
        <taxon>Pseudomonadati</taxon>
        <taxon>Pseudomonadota</taxon>
        <taxon>Betaproteobacteria</taxon>
        <taxon>Burkholderiales</taxon>
        <taxon>Burkholderiaceae</taxon>
        <taxon>Pandoraea</taxon>
    </lineage>
</organism>
<feature type="chain" id="PRO_5006798166" evidence="2">
    <location>
        <begin position="32"/>
        <end position="442"/>
    </location>
</feature>
<evidence type="ECO:0000259" key="4">
    <source>
        <dbReference type="Pfam" id="PF13629"/>
    </source>
</evidence>
<feature type="signal peptide" evidence="2">
    <location>
        <begin position="1"/>
        <end position="31"/>
    </location>
</feature>
<dbReference type="PANTHER" id="PTHR30332">
    <property type="entry name" value="PROBABLE GENERAL SECRETION PATHWAY PROTEIN D"/>
    <property type="match status" value="1"/>
</dbReference>
<accession>A0A0G3EZY4</accession>
<name>A0A0G3EZY4_9BURK</name>
<keyword evidence="2" id="KW-0732">Signal</keyword>
<dbReference type="PRINTS" id="PR00811">
    <property type="entry name" value="BCTERIALGSPD"/>
</dbReference>
<dbReference type="InterPro" id="IPR050810">
    <property type="entry name" value="Bact_Secretion_Sys_Channel"/>
</dbReference>
<dbReference type="InterPro" id="IPR004846">
    <property type="entry name" value="T2SS/T3SS_dom"/>
</dbReference>
<comment type="similarity">
    <text evidence="1">Belongs to the bacterial secretin family.</text>
</comment>
<evidence type="ECO:0000259" key="3">
    <source>
        <dbReference type="Pfam" id="PF00263"/>
    </source>
</evidence>
<sequence length="442" mass="45997">MSQDRMKMSPIRYARFLAGMLLMCLAWCAVAAGDNASTLVLGLHEQRELRLPAGLARIAVADPAVADVLVLRGEGGARGGVLLVGKKAGTTTVTAWQRNGTTRVWHVQVRGALESALPPQNARGDAALTVSDGAAVISGQASSMLSHQRTAMAAADAAGSKGHVLDTSTVGTRGVVQVDVKIVEFSKTALKQAGFGFLLQHNGKNGVSGISGSGGPLSNAFNLVIAPTSGWLRFAGNLSFLQSNGLARVLAEPTLVALSGQSASFLAGGELPIPESGGLGTTDIVYKPYGIGLTVTPTVLSHDRIALKVAPEASEIDFSNAITTNSIQIPAITTRRADTTVELGDGESFVISGLVSRTTMSNVDKVPLLGDLPIIGTFFRSLQYSQDEKELVIIVTPHLVKPIAKGVALPLPGQDREQRDGPVWGDYLMGAAGSSEVPGFSK</sequence>
<proteinExistence type="inferred from homology"/>
<evidence type="ECO:0000313" key="5">
    <source>
        <dbReference type="EMBL" id="AKJ70341.2"/>
    </source>
</evidence>
<evidence type="ECO:0000256" key="1">
    <source>
        <dbReference type="RuleBase" id="RU004003"/>
    </source>
</evidence>
<dbReference type="GO" id="GO:0015627">
    <property type="term" value="C:type II protein secretion system complex"/>
    <property type="evidence" value="ECO:0007669"/>
    <property type="project" value="TreeGrafter"/>
</dbReference>
<keyword evidence="6" id="KW-1185">Reference proteome</keyword>
<dbReference type="Pfam" id="PF00263">
    <property type="entry name" value="Secretin"/>
    <property type="match status" value="1"/>
</dbReference>
<dbReference type="GO" id="GO:0009306">
    <property type="term" value="P:protein secretion"/>
    <property type="evidence" value="ECO:0007669"/>
    <property type="project" value="InterPro"/>
</dbReference>
<dbReference type="InterPro" id="IPR032789">
    <property type="entry name" value="T2SS-T3SS_pil_N"/>
</dbReference>
<dbReference type="KEGG" id="ptx:ABW99_03660"/>
<dbReference type="EMBL" id="CP011568">
    <property type="protein sequence ID" value="AKJ70341.2"/>
    <property type="molecule type" value="Genomic_DNA"/>
</dbReference>
<dbReference type="Pfam" id="PF13629">
    <property type="entry name" value="T2SS-T3SS_pil_N"/>
    <property type="match status" value="1"/>
</dbReference>
<dbReference type="STRING" id="445709.ABW99_03660"/>
<protein>
    <submittedName>
        <fullName evidence="5">Uncharacterized protein</fullName>
    </submittedName>
</protein>
<dbReference type="Proteomes" id="UP000036700">
    <property type="component" value="Chromosome"/>
</dbReference>
<gene>
    <name evidence="5" type="ORF">ABW99_03660</name>
</gene>
<feature type="domain" description="Pilus formation protein N-terminal" evidence="4">
    <location>
        <begin position="36"/>
        <end position="109"/>
    </location>
</feature>
<feature type="domain" description="Type II/III secretion system secretin-like" evidence="3">
    <location>
        <begin position="241"/>
        <end position="401"/>
    </location>
</feature>
<evidence type="ECO:0000256" key="2">
    <source>
        <dbReference type="SAM" id="SignalP"/>
    </source>
</evidence>
<dbReference type="PANTHER" id="PTHR30332:SF17">
    <property type="entry name" value="TYPE IV PILIATION SYSTEM PROTEIN DR_0774-RELATED"/>
    <property type="match status" value="1"/>
</dbReference>